<feature type="compositionally biased region" description="Polar residues" evidence="16">
    <location>
        <begin position="834"/>
        <end position="872"/>
    </location>
</feature>
<dbReference type="InterPro" id="IPR045260">
    <property type="entry name" value="Sec12-like"/>
</dbReference>
<keyword evidence="6 15" id="KW-0256">Endoplasmic reticulum</keyword>
<keyword evidence="13" id="KW-0325">Glycoprotein</keyword>
<dbReference type="GO" id="GO:0000139">
    <property type="term" value="C:Golgi membrane"/>
    <property type="evidence" value="ECO:0007669"/>
    <property type="project" value="UniProtKB-SubCell"/>
</dbReference>
<feature type="region of interest" description="Disordered" evidence="16">
    <location>
        <begin position="565"/>
        <end position="648"/>
    </location>
</feature>
<evidence type="ECO:0000256" key="3">
    <source>
        <dbReference type="ARBA" id="ARBA00022574"/>
    </source>
</evidence>
<dbReference type="OrthoDB" id="2013972at2759"/>
<feature type="compositionally biased region" description="Polar residues" evidence="16">
    <location>
        <begin position="935"/>
        <end position="958"/>
    </location>
</feature>
<dbReference type="EMBL" id="HG316464">
    <property type="protein sequence ID" value="CDF91344.1"/>
    <property type="molecule type" value="Genomic_DNA"/>
</dbReference>
<dbReference type="InterPro" id="IPR015943">
    <property type="entry name" value="WD40/YVTN_repeat-like_dom_sf"/>
</dbReference>
<feature type="region of interest" description="Disordered" evidence="16">
    <location>
        <begin position="834"/>
        <end position="958"/>
    </location>
</feature>
<evidence type="ECO:0000313" key="17">
    <source>
        <dbReference type="EMBL" id="CDF91344.1"/>
    </source>
</evidence>
<dbReference type="GO" id="GO:0005085">
    <property type="term" value="F:guanyl-nucleotide exchange factor activity"/>
    <property type="evidence" value="ECO:0007669"/>
    <property type="project" value="InterPro"/>
</dbReference>
<feature type="compositionally biased region" description="Low complexity" evidence="16">
    <location>
        <begin position="429"/>
        <end position="439"/>
    </location>
</feature>
<evidence type="ECO:0000256" key="4">
    <source>
        <dbReference type="ARBA" id="ARBA00022692"/>
    </source>
</evidence>
<keyword evidence="11" id="KW-0333">Golgi apparatus</keyword>
<name>A0A8J2XAE3_ZYGB2</name>
<keyword evidence="9" id="KW-0735">Signal-anchor</keyword>
<keyword evidence="4" id="KW-0812">Transmembrane</keyword>
<comment type="similarity">
    <text evidence="14 15">Belongs to the WD repeat SEC12 family.</text>
</comment>
<comment type="subcellular location">
    <subcellularLocation>
        <location evidence="15">Endoplasmic reticulum membrane</location>
        <topology evidence="15">Single-pass type II membrane protein</topology>
    </subcellularLocation>
    <subcellularLocation>
        <location evidence="15">Golgi apparatus membrane</location>
        <topology evidence="15">Single-pass type II membrane protein</topology>
    </subcellularLocation>
</comment>
<feature type="compositionally biased region" description="Polar residues" evidence="16">
    <location>
        <begin position="1029"/>
        <end position="1055"/>
    </location>
</feature>
<dbReference type="PANTHER" id="PTHR23284">
    <property type="entry name" value="PROLACTIN REGULATORY ELEMENT BINDING PROTEIN"/>
    <property type="match status" value="1"/>
</dbReference>
<evidence type="ECO:0000256" key="1">
    <source>
        <dbReference type="ARBA" id="ARBA00022448"/>
    </source>
</evidence>
<sequence length="1073" mass="115228">MKFVTASCSIGYPVYGAKFLNSHMLLVAGGGGEGNNGIPNKLTVLRVDFGKKKVIKRFREITLDPNDDSPTTLDVANDIILMGCNENSAKIRSGEGNHHLRKFVYENEHLKYIAGIDFDRSKQPEDYTKLIYLSRDGSVGAIASSAIPTVIRIIDPKELTEKYEIETGHEVKDMHFAPDGKVISYITATTLEVISIVTGRFIIRKTDFDSNYSLSKIKFLTDDIVLIAATLKKGSGIVMIKISLRSGNATVLKTKLITNKFKGVTAMDVDIKNELAVLAGSDNSLALVKLKDLSLGRIFKQVHAFAITRVAFSPDSNLIASVSAANTVHVIKVPQNFALSTSIWSKLWKLFLNFVFIVLLAFFAQISLKYDLHNKALTLAKTWYEERRNRAVVKREDSDQVTLVGAVPNVATGSSFLQSYVTPTYSLSSSGTVTSSGLSKPIQSTTKFSSQSDSEHFTTISSESPNTYNETPQVAKDNIANSLTNDFINNSEDTSLAERSAKSASMRKDHSISTWSTVAGNSEYLAANSKSPGISESSHADNTRLFISDSFTVTDSTSSASINTVVTPFSHHGPTPKPSDAAKHDNSISDGENFEDFASSEDHLDSSLSDSSTPESRMTSGNSLTNPDTLSSYQRNASSGLTRKDSTTSVAISTAQPLYHSSKQAFDVSSSAIDITSEQTKSLQTEATRAEEITSRIPGSNSFLHGHDERSSSIVATNPQLTPETELDSISKYEDLSSSLSNFLVESEFPSGIRDTTGGLYADQTTQGVASTTGVTASHETSFQTEVSRGIDEDFILSALKISDSDSKEAKYSSTVSPLTISRMTSASSIGSLSTANSFASEPNSGDQLSVTTSPSSGISATSPLETSSAMSIATEGKPSVEIKDTPSSLDKKSVSPTELSSSSSSDSLSELVTEKTQLQSVTNSFKTPNEAKETLSSYPLESSSVTSPGSSLDGSFTSSDKILGQIKATPTSDQISDGSHLEDLLLPEYAQSLDTGAKNSHAHQFAVESVIPTSKEAEDSTDDALSASPRSSIQVATDRTKNTPTSFSSQNIGESTDLKSFAKLVDDIQEQE</sequence>
<evidence type="ECO:0000256" key="13">
    <source>
        <dbReference type="ARBA" id="ARBA00023180"/>
    </source>
</evidence>
<evidence type="ECO:0000256" key="9">
    <source>
        <dbReference type="ARBA" id="ARBA00022968"/>
    </source>
</evidence>
<reference evidence="18" key="1">
    <citation type="journal article" date="2013" name="Genome Announc.">
        <title>Genome sequence of the food spoilage yeast Zygosaccharomyces bailii CLIB 213(T).</title>
        <authorList>
            <person name="Galeote V."/>
            <person name="Bigey F."/>
            <person name="Devillers H."/>
            <person name="Neuveglise C."/>
            <person name="Dequin S."/>
        </authorList>
    </citation>
    <scope>NUCLEOTIDE SEQUENCE [LARGE SCALE GENOMIC DNA]</scope>
    <source>
        <strain evidence="18">CLIB 213 / ATCC 58445 / CBS 680 / CCRC 21525 / NBRC 1098 / NCYC 1416 / NRRL Y-2227</strain>
    </source>
</reference>
<evidence type="ECO:0000256" key="14">
    <source>
        <dbReference type="ARBA" id="ARBA00061254"/>
    </source>
</evidence>
<dbReference type="AlphaFoldDB" id="A0A8J2XAE3"/>
<feature type="region of interest" description="Disordered" evidence="16">
    <location>
        <begin position="429"/>
        <end position="472"/>
    </location>
</feature>
<gene>
    <name evidence="17" type="ORF">BN860_00694g</name>
</gene>
<keyword evidence="10" id="KW-1133">Transmembrane helix</keyword>
<feature type="region of interest" description="Disordered" evidence="16">
    <location>
        <begin position="1012"/>
        <end position="1055"/>
    </location>
</feature>
<feature type="region of interest" description="Disordered" evidence="16">
    <location>
        <begin position="694"/>
        <end position="713"/>
    </location>
</feature>
<evidence type="ECO:0000256" key="16">
    <source>
        <dbReference type="SAM" id="MobiDB-lite"/>
    </source>
</evidence>
<evidence type="ECO:0000313" key="18">
    <source>
        <dbReference type="Proteomes" id="UP000019375"/>
    </source>
</evidence>
<dbReference type="PANTHER" id="PTHR23284:SF0">
    <property type="entry name" value="PROLACTIN REGULATORY ELEMENT-BINDING PROTEIN"/>
    <property type="match status" value="1"/>
</dbReference>
<dbReference type="GO" id="GO:0005789">
    <property type="term" value="C:endoplasmic reticulum membrane"/>
    <property type="evidence" value="ECO:0007669"/>
    <property type="project" value="UniProtKB-SubCell"/>
</dbReference>
<dbReference type="Gene3D" id="2.130.10.10">
    <property type="entry name" value="YVTN repeat-like/Quinoprotein amine dehydrogenase"/>
    <property type="match status" value="1"/>
</dbReference>
<dbReference type="GO" id="GO:0015031">
    <property type="term" value="P:protein transport"/>
    <property type="evidence" value="ECO:0007669"/>
    <property type="project" value="UniProtKB-KW"/>
</dbReference>
<feature type="compositionally biased region" description="Basic and acidic residues" evidence="16">
    <location>
        <begin position="879"/>
        <end position="894"/>
    </location>
</feature>
<keyword evidence="12" id="KW-0472">Membrane</keyword>
<comment type="function">
    <text evidence="15">Guanine nucleotide-exchange factor (GEF) required for the formation or budding of transport vesicles from the ER.</text>
</comment>
<dbReference type="GO" id="GO:0006888">
    <property type="term" value="P:endoplasmic reticulum to Golgi vesicle-mediated transport"/>
    <property type="evidence" value="ECO:0007669"/>
    <property type="project" value="UniProtKB-UniRule"/>
</dbReference>
<feature type="compositionally biased region" description="Polar residues" evidence="16">
    <location>
        <begin position="441"/>
        <end position="472"/>
    </location>
</feature>
<feature type="compositionally biased region" description="Polar residues" evidence="16">
    <location>
        <begin position="613"/>
        <end position="648"/>
    </location>
</feature>
<dbReference type="FunFam" id="2.130.10.10:FF:000597">
    <property type="entry name" value="Guanine nucleotide-exchange factor SEC12"/>
    <property type="match status" value="1"/>
</dbReference>
<evidence type="ECO:0000256" key="8">
    <source>
        <dbReference type="ARBA" id="ARBA00022927"/>
    </source>
</evidence>
<keyword evidence="3 15" id="KW-0853">WD repeat</keyword>
<evidence type="ECO:0000256" key="15">
    <source>
        <dbReference type="RuleBase" id="RU369019"/>
    </source>
</evidence>
<keyword evidence="5 15" id="KW-0677">Repeat</keyword>
<feature type="compositionally biased region" description="Low complexity" evidence="16">
    <location>
        <begin position="895"/>
        <end position="912"/>
    </location>
</feature>
<keyword evidence="8 15" id="KW-0653">Protein transport</keyword>
<keyword evidence="2" id="KW-0343">GTPase activation</keyword>
<dbReference type="GO" id="GO:0005096">
    <property type="term" value="F:GTPase activator activity"/>
    <property type="evidence" value="ECO:0007669"/>
    <property type="project" value="UniProtKB-KW"/>
</dbReference>
<evidence type="ECO:0000256" key="10">
    <source>
        <dbReference type="ARBA" id="ARBA00022989"/>
    </source>
</evidence>
<accession>A0A8J2XAE3</accession>
<evidence type="ECO:0000256" key="11">
    <source>
        <dbReference type="ARBA" id="ARBA00023034"/>
    </source>
</evidence>
<dbReference type="Proteomes" id="UP000019375">
    <property type="component" value="Unassembled WGS sequence"/>
</dbReference>
<dbReference type="SUPFAM" id="SSF69322">
    <property type="entry name" value="Tricorn protease domain 2"/>
    <property type="match status" value="1"/>
</dbReference>
<proteinExistence type="inferred from homology"/>
<evidence type="ECO:0000256" key="6">
    <source>
        <dbReference type="ARBA" id="ARBA00022824"/>
    </source>
</evidence>
<evidence type="ECO:0000256" key="2">
    <source>
        <dbReference type="ARBA" id="ARBA00022468"/>
    </source>
</evidence>
<dbReference type="GO" id="GO:0003400">
    <property type="term" value="P:regulation of COPII vesicle coating"/>
    <property type="evidence" value="ECO:0007669"/>
    <property type="project" value="UniProtKB-UniRule"/>
</dbReference>
<dbReference type="Pfam" id="PF00400">
    <property type="entry name" value="WD40"/>
    <property type="match status" value="1"/>
</dbReference>
<protein>
    <recommendedName>
        <fullName evidence="15">Guanine nucleotide-exchange factor SEC12</fullName>
    </recommendedName>
</protein>
<dbReference type="InterPro" id="IPR001680">
    <property type="entry name" value="WD40_rpt"/>
</dbReference>
<evidence type="ECO:0000256" key="12">
    <source>
        <dbReference type="ARBA" id="ARBA00023136"/>
    </source>
</evidence>
<keyword evidence="18" id="KW-1185">Reference proteome</keyword>
<evidence type="ECO:0000256" key="5">
    <source>
        <dbReference type="ARBA" id="ARBA00022737"/>
    </source>
</evidence>
<evidence type="ECO:0000256" key="7">
    <source>
        <dbReference type="ARBA" id="ARBA00022892"/>
    </source>
</evidence>
<organism evidence="17 18">
    <name type="scientific">Zygosaccharomyces bailii (strain CLIB 213 / ATCC 58445 / CBS 680 / BCRC 21525 / NBRC 1098 / NCYC 1416 / NRRL Y-2227)</name>
    <dbReference type="NCBI Taxonomy" id="1333698"/>
    <lineage>
        <taxon>Eukaryota</taxon>
        <taxon>Fungi</taxon>
        <taxon>Dikarya</taxon>
        <taxon>Ascomycota</taxon>
        <taxon>Saccharomycotina</taxon>
        <taxon>Saccharomycetes</taxon>
        <taxon>Saccharomycetales</taxon>
        <taxon>Saccharomycetaceae</taxon>
        <taxon>Zygosaccharomyces</taxon>
    </lineage>
</organism>
<keyword evidence="1 15" id="KW-0813">Transport</keyword>
<feature type="compositionally biased region" description="Polar residues" evidence="16">
    <location>
        <begin position="916"/>
        <end position="928"/>
    </location>
</feature>
<keyword evidence="7" id="KW-0931">ER-Golgi transport</keyword>